<dbReference type="RefSeq" id="WP_092056879.1">
    <property type="nucleotide sequence ID" value="NZ_FOJJ01000023.1"/>
</dbReference>
<feature type="domain" description="Tail sheath protein C-terminal" evidence="3">
    <location>
        <begin position="293"/>
        <end position="397"/>
    </location>
</feature>
<dbReference type="EMBL" id="VJVV01000003">
    <property type="protein sequence ID" value="TRO82669.1"/>
    <property type="molecule type" value="Genomic_DNA"/>
</dbReference>
<comment type="caution">
    <text evidence="4">The sequence shown here is derived from an EMBL/GenBank/DDBJ whole genome shotgun (WGS) entry which is preliminary data.</text>
</comment>
<sequence length="404" mass="43692">MAEYLAPGVFVEEVPSAIKPIAGVGTSTAGFVGISANIADTAMPAKPAGGNYSQVAALDPQPINSWEEFKQKFGDFQTANQYLAHAVYGFFNNGGTRCWVNRVTSIDDVDNAVDQFQAIDEIAIVAAPLPPEAVDASVTQSALNAIHAHLVAHCQLMEDRVAILDSVRDVDSDNLVISTDDSGIWRPAANPKGYGAFYFPWIQVADPLQAAGTRIAVPPSGHLAGIYSRSDAQRGVHKAPANEVVMGALGLRYPVSKILQQSLNPRGVNCIRSFDGTIKVWGARTLASDAAGDPEWTYINVRRLFNFMRESIDQGTQWVVFEPNDMALWAKINRNITAFLTNVWRAGALFGSTPQEAFYVKCDADTNPPDVRDLGQVVTEIGVAVVKPAEFVIFRISQWAGPGQ</sequence>
<dbReference type="PANTHER" id="PTHR35861">
    <property type="match status" value="1"/>
</dbReference>
<dbReference type="Gene3D" id="3.40.50.11780">
    <property type="match status" value="1"/>
</dbReference>
<dbReference type="OrthoDB" id="9767864at2"/>
<dbReference type="AlphaFoldDB" id="A0A550JHI1"/>
<evidence type="ECO:0000313" key="4">
    <source>
        <dbReference type="EMBL" id="TRO82669.1"/>
    </source>
</evidence>
<evidence type="ECO:0000259" key="3">
    <source>
        <dbReference type="Pfam" id="PF17482"/>
    </source>
</evidence>
<protein>
    <submittedName>
        <fullName evidence="4">Phage tail sheath family protein</fullName>
    </submittedName>
</protein>
<name>A0A550JHI1_9BACT</name>
<gene>
    <name evidence="4" type="ORF">FL622_05655</name>
</gene>
<dbReference type="Pfam" id="PF04984">
    <property type="entry name" value="Phage_sheath_1"/>
    <property type="match status" value="1"/>
</dbReference>
<dbReference type="Proteomes" id="UP000317155">
    <property type="component" value="Unassembled WGS sequence"/>
</dbReference>
<proteinExistence type="inferred from homology"/>
<feature type="domain" description="Tail sheath protein subtilisin-like" evidence="2">
    <location>
        <begin position="138"/>
        <end position="286"/>
    </location>
</feature>
<organism evidence="4 5">
    <name type="scientific">Trichloromonas acetexigens</name>
    <dbReference type="NCBI Taxonomy" id="38815"/>
    <lineage>
        <taxon>Bacteria</taxon>
        <taxon>Pseudomonadati</taxon>
        <taxon>Thermodesulfobacteriota</taxon>
        <taxon>Desulfuromonadia</taxon>
        <taxon>Desulfuromonadales</taxon>
        <taxon>Trichloromonadaceae</taxon>
        <taxon>Trichloromonas</taxon>
    </lineage>
</organism>
<accession>A0A550JHI1</accession>
<reference evidence="4 5" key="1">
    <citation type="submission" date="2019-07" db="EMBL/GenBank/DDBJ databases">
        <title>Insights of Desulfuromonas acetexigens electromicrobiology.</title>
        <authorList>
            <person name="Katuri K."/>
            <person name="Sapireddy V."/>
            <person name="Shaw D.R."/>
            <person name="Saikaly P."/>
        </authorList>
    </citation>
    <scope>NUCLEOTIDE SEQUENCE [LARGE SCALE GENOMIC DNA]</scope>
    <source>
        <strain evidence="4 5">2873</strain>
    </source>
</reference>
<dbReference type="InterPro" id="IPR020287">
    <property type="entry name" value="Tail_sheath_C"/>
</dbReference>
<dbReference type="InterPro" id="IPR035089">
    <property type="entry name" value="Phage_sheath_subtilisin"/>
</dbReference>
<keyword evidence="5" id="KW-1185">Reference proteome</keyword>
<dbReference type="Pfam" id="PF17482">
    <property type="entry name" value="Phage_sheath_1C"/>
    <property type="match status" value="1"/>
</dbReference>
<comment type="similarity">
    <text evidence="1">Belongs to the myoviridae tail sheath protein family.</text>
</comment>
<evidence type="ECO:0000259" key="2">
    <source>
        <dbReference type="Pfam" id="PF04984"/>
    </source>
</evidence>
<dbReference type="PANTHER" id="PTHR35861:SF1">
    <property type="entry name" value="PHAGE TAIL SHEATH PROTEIN"/>
    <property type="match status" value="1"/>
</dbReference>
<dbReference type="InterPro" id="IPR052042">
    <property type="entry name" value="Tail_sheath_structural"/>
</dbReference>
<evidence type="ECO:0000313" key="5">
    <source>
        <dbReference type="Proteomes" id="UP000317155"/>
    </source>
</evidence>
<evidence type="ECO:0000256" key="1">
    <source>
        <dbReference type="ARBA" id="ARBA00008005"/>
    </source>
</evidence>